<name>A0A392U4G6_9FABA</name>
<keyword evidence="2" id="KW-1185">Reference proteome</keyword>
<accession>A0A392U4G6</accession>
<evidence type="ECO:0000313" key="1">
    <source>
        <dbReference type="EMBL" id="MCI68363.1"/>
    </source>
</evidence>
<protein>
    <submittedName>
        <fullName evidence="1">Uncharacterized protein</fullName>
    </submittedName>
</protein>
<evidence type="ECO:0000313" key="2">
    <source>
        <dbReference type="Proteomes" id="UP000265520"/>
    </source>
</evidence>
<feature type="non-terminal residue" evidence="1">
    <location>
        <position position="1"/>
    </location>
</feature>
<dbReference type="Proteomes" id="UP000265520">
    <property type="component" value="Unassembled WGS sequence"/>
</dbReference>
<dbReference type="AlphaFoldDB" id="A0A392U4G6"/>
<proteinExistence type="predicted"/>
<comment type="caution">
    <text evidence="1">The sequence shown here is derived from an EMBL/GenBank/DDBJ whole genome shotgun (WGS) entry which is preliminary data.</text>
</comment>
<reference evidence="1 2" key="1">
    <citation type="journal article" date="2018" name="Front. Plant Sci.">
        <title>Red Clover (Trifolium pratense) and Zigzag Clover (T. medium) - A Picture of Genomic Similarities and Differences.</title>
        <authorList>
            <person name="Dluhosova J."/>
            <person name="Istvanek J."/>
            <person name="Nedelnik J."/>
            <person name="Repkova J."/>
        </authorList>
    </citation>
    <scope>NUCLEOTIDE SEQUENCE [LARGE SCALE GENOMIC DNA]</scope>
    <source>
        <strain evidence="2">cv. 10/8</strain>
        <tissue evidence="1">Leaf</tissue>
    </source>
</reference>
<sequence length="30" mass="3283">SEVNSVLVSRVTSGYKSLNLIYLGAIFRVP</sequence>
<organism evidence="1 2">
    <name type="scientific">Trifolium medium</name>
    <dbReference type="NCBI Taxonomy" id="97028"/>
    <lineage>
        <taxon>Eukaryota</taxon>
        <taxon>Viridiplantae</taxon>
        <taxon>Streptophyta</taxon>
        <taxon>Embryophyta</taxon>
        <taxon>Tracheophyta</taxon>
        <taxon>Spermatophyta</taxon>
        <taxon>Magnoliopsida</taxon>
        <taxon>eudicotyledons</taxon>
        <taxon>Gunneridae</taxon>
        <taxon>Pentapetalae</taxon>
        <taxon>rosids</taxon>
        <taxon>fabids</taxon>
        <taxon>Fabales</taxon>
        <taxon>Fabaceae</taxon>
        <taxon>Papilionoideae</taxon>
        <taxon>50 kb inversion clade</taxon>
        <taxon>NPAAA clade</taxon>
        <taxon>Hologalegina</taxon>
        <taxon>IRL clade</taxon>
        <taxon>Trifolieae</taxon>
        <taxon>Trifolium</taxon>
    </lineage>
</organism>
<dbReference type="EMBL" id="LXQA010735260">
    <property type="protein sequence ID" value="MCI68363.1"/>
    <property type="molecule type" value="Genomic_DNA"/>
</dbReference>